<evidence type="ECO:0000313" key="1">
    <source>
        <dbReference type="EMBL" id="MBP1873086.1"/>
    </source>
</evidence>
<dbReference type="EMBL" id="JAGGJR010000003">
    <property type="protein sequence ID" value="MBP1873086.1"/>
    <property type="molecule type" value="Genomic_DNA"/>
</dbReference>
<organism evidence="1 2">
    <name type="scientific">Ensifer adhaerens</name>
    <name type="common">Sinorhizobium morelense</name>
    <dbReference type="NCBI Taxonomy" id="106592"/>
    <lineage>
        <taxon>Bacteria</taxon>
        <taxon>Pseudomonadati</taxon>
        <taxon>Pseudomonadota</taxon>
        <taxon>Alphaproteobacteria</taxon>
        <taxon>Hyphomicrobiales</taxon>
        <taxon>Rhizobiaceae</taxon>
        <taxon>Sinorhizobium/Ensifer group</taxon>
        <taxon>Ensifer</taxon>
    </lineage>
</organism>
<proteinExistence type="predicted"/>
<dbReference type="Proteomes" id="UP000823773">
    <property type="component" value="Unassembled WGS sequence"/>
</dbReference>
<accession>A0ACC5SWQ8</accession>
<name>A0ACC5SWQ8_ENSAD</name>
<gene>
    <name evidence="1" type="ORF">J2Z19_002798</name>
</gene>
<comment type="caution">
    <text evidence="1">The sequence shown here is derived from an EMBL/GenBank/DDBJ whole genome shotgun (WGS) entry which is preliminary data.</text>
</comment>
<keyword evidence="2" id="KW-1185">Reference proteome</keyword>
<evidence type="ECO:0000313" key="2">
    <source>
        <dbReference type="Proteomes" id="UP000823773"/>
    </source>
</evidence>
<reference evidence="1" key="1">
    <citation type="submission" date="2021-03" db="EMBL/GenBank/DDBJ databases">
        <title>Genomic Encyclopedia of Type Strains, Phase IV (KMG-IV): sequencing the most valuable type-strain genomes for metagenomic binning, comparative biology and taxonomic classification.</title>
        <authorList>
            <person name="Goeker M."/>
        </authorList>
    </citation>
    <scope>NUCLEOTIDE SEQUENCE</scope>
    <source>
        <strain evidence="1">DSM 18131</strain>
    </source>
</reference>
<protein>
    <submittedName>
        <fullName evidence="1">Magnesium-transporting ATPase (P-type)</fullName>
    </submittedName>
</protein>
<sequence>MTQLTSLLLIKAVLLSGLALWLAIVVLNNVVAFRNGVFSIGLLMRMQLFDQEPAIRTPLLSRRVNGALWHRAVFSFVLLLEVATMLLLAAAAFMFFGALVGISAGPTAVIWANLAFAAFIALSLVMLIGGAWFAYYIRQDTLQITHFILIGLGVAGTLLVNMPAQ</sequence>